<dbReference type="HOGENOM" id="CLU_021719_0_0_1"/>
<dbReference type="PANTHER" id="PTHR42923:SF46">
    <property type="entry name" value="AMINE OXIDASE"/>
    <property type="match status" value="1"/>
</dbReference>
<dbReference type="PANTHER" id="PTHR42923">
    <property type="entry name" value="PROTOPORPHYRINOGEN OXIDASE"/>
    <property type="match status" value="1"/>
</dbReference>
<proteinExistence type="predicted"/>
<sequence length="545" mass="59435">MKEYSLSERKKFVIVGAGWGGWGAAKALCEGGVDAEIIMIDALPDPTGRTPYLSSTGKPVEAGTRGFWKDYPNINALCKELGLNENEIFTDYTNSSFYSPDGLEATAPVFSNANLSGQKIPPLPSPLGQVLATFPLFERIPLIDRASMVGLLVATIDCLGGDESVQAQYDRMTAHELFIKFQLTPRLVEDFIKPTLLVGLFKPPEELSALVVMELLYYYALAHVDSFDVRWIKNGTVSDSLVAPLATKLETEFNLTVLGGCRVGKISVEESIDKKHRVSSLEYSVNGKTEKIENIDGAILALSCNGMNSVVSSSPDLARFPVFSQAASCKGIDVISCRLWLDKTVPTRTPANVLSRFEELRGAGGTFFMLDQLQSDNVRELWGGDEPQGSVVACDFYNAGAILSMSNEDIIKILIQDLLPAAVTEFGDAKVVDSWIGRYPGTVSWFAPGTFDKRPPLQGAGKALQNLKCAGDWVRMGDREHGAKGLCQERAYVSGLEAANALLQDVATVSKAHNVIPVREDEAQFKAGVALNNQVMTIFPRFWVR</sequence>
<dbReference type="Pfam" id="PF01593">
    <property type="entry name" value="Amino_oxidase"/>
    <property type="match status" value="1"/>
</dbReference>
<dbReference type="SUPFAM" id="SSF51905">
    <property type="entry name" value="FAD/NAD(P)-binding domain"/>
    <property type="match status" value="1"/>
</dbReference>
<dbReference type="AlphaFoldDB" id="B5Y509"/>
<organism evidence="2 3">
    <name type="scientific">Phaeodactylum tricornutum (strain CCAP 1055/1)</name>
    <dbReference type="NCBI Taxonomy" id="556484"/>
    <lineage>
        <taxon>Eukaryota</taxon>
        <taxon>Sar</taxon>
        <taxon>Stramenopiles</taxon>
        <taxon>Ochrophyta</taxon>
        <taxon>Bacillariophyta</taxon>
        <taxon>Bacillariophyceae</taxon>
        <taxon>Bacillariophycidae</taxon>
        <taxon>Naviculales</taxon>
        <taxon>Phaeodactylaceae</taxon>
        <taxon>Phaeodactylum</taxon>
    </lineage>
</organism>
<dbReference type="RefSeq" id="XP_002186389.1">
    <property type="nucleotide sequence ID" value="XM_002186353.1"/>
</dbReference>
<dbReference type="eggNOG" id="ENOG502RPRH">
    <property type="taxonomic scope" value="Eukaryota"/>
</dbReference>
<evidence type="ECO:0000313" key="3">
    <source>
        <dbReference type="Proteomes" id="UP000000759"/>
    </source>
</evidence>
<dbReference type="EMBL" id="CP001142">
    <property type="protein sequence ID" value="ACI65859.1"/>
    <property type="molecule type" value="Genomic_DNA"/>
</dbReference>
<feature type="domain" description="Amine oxidase" evidence="1">
    <location>
        <begin position="50"/>
        <end position="503"/>
    </location>
</feature>
<dbReference type="InterPro" id="IPR036188">
    <property type="entry name" value="FAD/NAD-bd_sf"/>
</dbReference>
<reference evidence="2 3" key="1">
    <citation type="journal article" date="2008" name="Nature">
        <title>The Phaeodactylum genome reveals the evolutionary history of diatom genomes.</title>
        <authorList>
            <person name="Bowler C."/>
            <person name="Allen A.E."/>
            <person name="Badger J.H."/>
            <person name="Grimwood J."/>
            <person name="Jabbari K."/>
            <person name="Kuo A."/>
            <person name="Maheswari U."/>
            <person name="Martens C."/>
            <person name="Maumus F."/>
            <person name="Otillar R.P."/>
            <person name="Rayko E."/>
            <person name="Salamov A."/>
            <person name="Vandepoele K."/>
            <person name="Beszteri B."/>
            <person name="Gruber A."/>
            <person name="Heijde M."/>
            <person name="Katinka M."/>
            <person name="Mock T."/>
            <person name="Valentin K."/>
            <person name="Verret F."/>
            <person name="Berges J.A."/>
            <person name="Brownlee C."/>
            <person name="Cadoret J.P."/>
            <person name="Chiovitti A."/>
            <person name="Choi C.J."/>
            <person name="Coesel S."/>
            <person name="De Martino A."/>
            <person name="Detter J.C."/>
            <person name="Durkin C."/>
            <person name="Falciatore A."/>
            <person name="Fournet J."/>
            <person name="Haruta M."/>
            <person name="Huysman M.J."/>
            <person name="Jenkins B.D."/>
            <person name="Jiroutova K."/>
            <person name="Jorgensen R.E."/>
            <person name="Joubert Y."/>
            <person name="Kaplan A."/>
            <person name="Kroger N."/>
            <person name="Kroth P.G."/>
            <person name="La Roche J."/>
            <person name="Lindquist E."/>
            <person name="Lommer M."/>
            <person name="Martin-Jezequel V."/>
            <person name="Lopez P.J."/>
            <person name="Lucas S."/>
            <person name="Mangogna M."/>
            <person name="McGinnis K."/>
            <person name="Medlin L.K."/>
            <person name="Montsant A."/>
            <person name="Oudot-Le Secq M.P."/>
            <person name="Napoli C."/>
            <person name="Obornik M."/>
            <person name="Parker M.S."/>
            <person name="Petit J.L."/>
            <person name="Porcel B.M."/>
            <person name="Poulsen N."/>
            <person name="Robison M."/>
            <person name="Rychlewski L."/>
            <person name="Rynearson T.A."/>
            <person name="Schmutz J."/>
            <person name="Shapiro H."/>
            <person name="Siaut M."/>
            <person name="Stanley M."/>
            <person name="Sussman M.R."/>
            <person name="Taylor A.R."/>
            <person name="Vardi A."/>
            <person name="von Dassow P."/>
            <person name="Vyverman W."/>
            <person name="Willis A."/>
            <person name="Wyrwicz L.S."/>
            <person name="Rokhsar D.S."/>
            <person name="Weissenbach J."/>
            <person name="Armbrust E.V."/>
            <person name="Green B.R."/>
            <person name="Van de Peer Y."/>
            <person name="Grigoriev I.V."/>
        </authorList>
    </citation>
    <scope>NUCLEOTIDE SEQUENCE [LARGE SCALE GENOMIC DNA]</scope>
    <source>
        <strain evidence="2 3">CCAP 1055/1</strain>
    </source>
</reference>
<protein>
    <submittedName>
        <fullName evidence="2">PDS-like 1, phytoene desaturase-like protein, phytoene dehydrogenase-like protein</fullName>
    </submittedName>
</protein>
<dbReference type="InterPro" id="IPR002937">
    <property type="entry name" value="Amino_oxidase"/>
</dbReference>
<dbReference type="STRING" id="556484.B5Y509"/>
<dbReference type="InterPro" id="IPR050464">
    <property type="entry name" value="Zeta_carotene_desat/Oxidored"/>
</dbReference>
<keyword evidence="3" id="KW-1185">Reference proteome</keyword>
<reference evidence="3" key="2">
    <citation type="submission" date="2008-08" db="EMBL/GenBank/DDBJ databases">
        <authorList>
            <consortium name="Diatom Consortium"/>
            <person name="Grigoriev I."/>
            <person name="Grimwood J."/>
            <person name="Kuo A."/>
            <person name="Otillar R.P."/>
            <person name="Salamov A."/>
            <person name="Detter J.C."/>
            <person name="Lindquist E."/>
            <person name="Shapiro H."/>
            <person name="Lucas S."/>
            <person name="Glavina del Rio T."/>
            <person name="Pitluck S."/>
            <person name="Rokhsar D."/>
            <person name="Bowler C."/>
        </authorList>
    </citation>
    <scope>GENOME REANNOTATION</scope>
    <source>
        <strain evidence="3">CCAP 1055/1</strain>
    </source>
</reference>
<dbReference type="Proteomes" id="UP000000759">
    <property type="component" value="Chromosome 3"/>
</dbReference>
<dbReference type="KEGG" id="pti:PHATR_10438"/>
<accession>B5Y509</accession>
<evidence type="ECO:0000313" key="2">
    <source>
        <dbReference type="EMBL" id="ACI65859.1"/>
    </source>
</evidence>
<name>B5Y509_PHATC</name>
<dbReference type="Gene3D" id="3.50.50.60">
    <property type="entry name" value="FAD/NAD(P)-binding domain"/>
    <property type="match status" value="1"/>
</dbReference>
<dbReference type="PaxDb" id="2850-Phatr10438"/>
<dbReference type="GO" id="GO:0016491">
    <property type="term" value="F:oxidoreductase activity"/>
    <property type="evidence" value="ECO:0007669"/>
    <property type="project" value="InterPro"/>
</dbReference>
<dbReference type="InParanoid" id="B5Y509"/>
<gene>
    <name evidence="2" type="primary">PDS-like1</name>
    <name evidence="2" type="ORF">PHATR_10438</name>
</gene>
<dbReference type="GeneID" id="7204401"/>
<evidence type="ECO:0000259" key="1">
    <source>
        <dbReference type="Pfam" id="PF01593"/>
    </source>
</evidence>
<dbReference type="OrthoDB" id="2219495at2759"/>